<protein>
    <submittedName>
        <fullName evidence="3">Phage terminase large subunit</fullName>
    </submittedName>
</protein>
<organism evidence="3 4">
    <name type="scientific">Nonomuraea rhodomycinica</name>
    <dbReference type="NCBI Taxonomy" id="1712872"/>
    <lineage>
        <taxon>Bacteria</taxon>
        <taxon>Bacillati</taxon>
        <taxon>Actinomycetota</taxon>
        <taxon>Actinomycetes</taxon>
        <taxon>Streptosporangiales</taxon>
        <taxon>Streptosporangiaceae</taxon>
        <taxon>Nonomuraea</taxon>
    </lineage>
</organism>
<feature type="domain" description="Terminase large subunit gp17-like C-terminal" evidence="2">
    <location>
        <begin position="319"/>
        <end position="460"/>
    </location>
</feature>
<dbReference type="InterPro" id="IPR006517">
    <property type="entry name" value="Phage_terminase_lsu-like_C"/>
</dbReference>
<dbReference type="NCBIfam" id="TIGR01630">
    <property type="entry name" value="psiM2_ORF9"/>
    <property type="match status" value="1"/>
</dbReference>
<evidence type="ECO:0000259" key="2">
    <source>
        <dbReference type="Pfam" id="PF17289"/>
    </source>
</evidence>
<keyword evidence="1" id="KW-1188">Viral release from host cell</keyword>
<gene>
    <name evidence="3" type="primary">terL</name>
    <name evidence="3" type="ORF">HT134_36375</name>
</gene>
<dbReference type="EMBL" id="JABWGO010000012">
    <property type="protein sequence ID" value="NUW45553.1"/>
    <property type="molecule type" value="Genomic_DNA"/>
</dbReference>
<evidence type="ECO:0000313" key="3">
    <source>
        <dbReference type="EMBL" id="NUW45553.1"/>
    </source>
</evidence>
<name>A0A7Y6IWU9_9ACTN</name>
<dbReference type="Gene3D" id="3.30.420.240">
    <property type="match status" value="1"/>
</dbReference>
<reference evidence="3 4" key="1">
    <citation type="submission" date="2020-06" db="EMBL/GenBank/DDBJ databases">
        <authorList>
            <person name="Chanama M."/>
        </authorList>
    </citation>
    <scope>NUCLEOTIDE SEQUENCE [LARGE SCALE GENOMIC DNA]</scope>
    <source>
        <strain evidence="3 4">TBRC6557</strain>
    </source>
</reference>
<comment type="caution">
    <text evidence="3">The sequence shown here is derived from an EMBL/GenBank/DDBJ whole genome shotgun (WGS) entry which is preliminary data.</text>
</comment>
<dbReference type="RefSeq" id="WP_175605012.1">
    <property type="nucleotide sequence ID" value="NZ_JABWGO010000012.1"/>
</dbReference>
<dbReference type="InterPro" id="IPR035421">
    <property type="entry name" value="Terminase_6C"/>
</dbReference>
<sequence>MTITPWEVAARHFQPRPRRWATPGQLAAALDPTTVQTPALDVIDRHLVALADRDIDRLMVFMPPQEGKSVRVSHRFVEWLLTTDPDLRVAIVSYADEMARRWGSDIKLDAQSFDGTDGSVDLGLRLRADSRAAGRWQIDGRKGGVYCVGVAGALTGKPVDVMVIDDPIKDLEQAQSAVYRERAWRFWQAVAVPRLGPGSRVVLVQTRWHENDLAGRLLEQDPDRWKVVSIPALAESDEDPLGRAPGEAMRSARGARDWAKIRKDVGEYVWAALYQQRPAPADGGLFKRSGLRHWTRGADERLLLDGRVVDLRDCWRFLTVDLAASTKTSADYTVAAVWAIGVDGDLIMLDGIRERMDPAGHWPAVRALRERWSADVVFVESRMFGTTLVYEAGRDGVPVQELHADTDKVTRALPATARADSGRLWFPPETAFPQFADWRDELLAFPNAAHDDVVDVVAYAARVAGAHWLPMESAAQVDARRAATSADDVIGQAYAAATGGNTGLDLMSINY</sequence>
<proteinExistence type="predicted"/>
<dbReference type="Pfam" id="PF17289">
    <property type="entry name" value="Terminase_6C"/>
    <property type="match status" value="1"/>
</dbReference>
<dbReference type="Proteomes" id="UP000546126">
    <property type="component" value="Unassembled WGS sequence"/>
</dbReference>
<evidence type="ECO:0000313" key="4">
    <source>
        <dbReference type="Proteomes" id="UP000546126"/>
    </source>
</evidence>
<evidence type="ECO:0000256" key="1">
    <source>
        <dbReference type="ARBA" id="ARBA00022612"/>
    </source>
</evidence>
<accession>A0A7Y6IWU9</accession>
<dbReference type="AlphaFoldDB" id="A0A7Y6IWU9"/>
<keyword evidence="4" id="KW-1185">Reference proteome</keyword>